<name>A0A5J9TQF4_9POAL</name>
<evidence type="ECO:0000256" key="1">
    <source>
        <dbReference type="SAM" id="MobiDB-lite"/>
    </source>
</evidence>
<keyword evidence="3" id="KW-1185">Reference proteome</keyword>
<accession>A0A5J9TQF4</accession>
<dbReference type="Proteomes" id="UP000324897">
    <property type="component" value="Unassembled WGS sequence"/>
</dbReference>
<comment type="caution">
    <text evidence="2">The sequence shown here is derived from an EMBL/GenBank/DDBJ whole genome shotgun (WGS) entry which is preliminary data.</text>
</comment>
<feature type="compositionally biased region" description="Basic and acidic residues" evidence="1">
    <location>
        <begin position="25"/>
        <end position="34"/>
    </location>
</feature>
<dbReference type="EMBL" id="RWGY01000031">
    <property type="protein sequence ID" value="TVU13629.1"/>
    <property type="molecule type" value="Genomic_DNA"/>
</dbReference>
<proteinExistence type="predicted"/>
<sequence>MALDLNNPPEEEEGAGVHHFAAAFEDLHQAHGRQEGQQGGGPHDHPGAFPAMNNDPYDSDSDLDVYADHVDVVFEEEELHGSSDEEEELHGSSDEEEHVI</sequence>
<organism evidence="2 3">
    <name type="scientific">Eragrostis curvula</name>
    <name type="common">weeping love grass</name>
    <dbReference type="NCBI Taxonomy" id="38414"/>
    <lineage>
        <taxon>Eukaryota</taxon>
        <taxon>Viridiplantae</taxon>
        <taxon>Streptophyta</taxon>
        <taxon>Embryophyta</taxon>
        <taxon>Tracheophyta</taxon>
        <taxon>Spermatophyta</taxon>
        <taxon>Magnoliopsida</taxon>
        <taxon>Liliopsida</taxon>
        <taxon>Poales</taxon>
        <taxon>Poaceae</taxon>
        <taxon>PACMAD clade</taxon>
        <taxon>Chloridoideae</taxon>
        <taxon>Eragrostideae</taxon>
        <taxon>Eragrostidinae</taxon>
        <taxon>Eragrostis</taxon>
    </lineage>
</organism>
<dbReference type="Gramene" id="TVU13629">
    <property type="protein sequence ID" value="TVU13629"/>
    <property type="gene ID" value="EJB05_37049"/>
</dbReference>
<evidence type="ECO:0000313" key="3">
    <source>
        <dbReference type="Proteomes" id="UP000324897"/>
    </source>
</evidence>
<feature type="region of interest" description="Disordered" evidence="1">
    <location>
        <begin position="1"/>
        <end position="100"/>
    </location>
</feature>
<protein>
    <submittedName>
        <fullName evidence="2">Uncharacterized protein</fullName>
    </submittedName>
</protein>
<evidence type="ECO:0000313" key="2">
    <source>
        <dbReference type="EMBL" id="TVU13629.1"/>
    </source>
</evidence>
<gene>
    <name evidence="2" type="ORF">EJB05_37049</name>
</gene>
<reference evidence="2 3" key="1">
    <citation type="journal article" date="2019" name="Sci. Rep.">
        <title>A high-quality genome of Eragrostis curvula grass provides insights into Poaceae evolution and supports new strategies to enhance forage quality.</title>
        <authorList>
            <person name="Carballo J."/>
            <person name="Santos B.A.C.M."/>
            <person name="Zappacosta D."/>
            <person name="Garbus I."/>
            <person name="Selva J.P."/>
            <person name="Gallo C.A."/>
            <person name="Diaz A."/>
            <person name="Albertini E."/>
            <person name="Caccamo M."/>
            <person name="Echenique V."/>
        </authorList>
    </citation>
    <scope>NUCLEOTIDE SEQUENCE [LARGE SCALE GENOMIC DNA]</scope>
    <source>
        <strain evidence="3">cv. Victoria</strain>
        <tissue evidence="2">Leaf</tissue>
    </source>
</reference>
<dbReference type="AlphaFoldDB" id="A0A5J9TQF4"/>
<feature type="compositionally biased region" description="Basic and acidic residues" evidence="1">
    <location>
        <begin position="79"/>
        <end position="100"/>
    </location>
</feature>
<feature type="non-terminal residue" evidence="2">
    <location>
        <position position="100"/>
    </location>
</feature>